<dbReference type="PROSITE" id="PS51257">
    <property type="entry name" value="PROKAR_LIPOPROTEIN"/>
    <property type="match status" value="1"/>
</dbReference>
<dbReference type="EMBL" id="SRLH01000006">
    <property type="protein sequence ID" value="TGD57319.1"/>
    <property type="molecule type" value="Genomic_DNA"/>
</dbReference>
<organism evidence="1 2">
    <name type="scientific">Flavobacterium humi</name>
    <dbReference type="NCBI Taxonomy" id="2562683"/>
    <lineage>
        <taxon>Bacteria</taxon>
        <taxon>Pseudomonadati</taxon>
        <taxon>Bacteroidota</taxon>
        <taxon>Flavobacteriia</taxon>
        <taxon>Flavobacteriales</taxon>
        <taxon>Flavobacteriaceae</taxon>
        <taxon>Flavobacterium</taxon>
    </lineage>
</organism>
<reference evidence="1 2" key="1">
    <citation type="submission" date="2019-04" db="EMBL/GenBank/DDBJ databases">
        <title>Flavobacterium sp. strain DS2-A Genome sequencing and assembly.</title>
        <authorList>
            <person name="Kim I."/>
        </authorList>
    </citation>
    <scope>NUCLEOTIDE SEQUENCE [LARGE SCALE GENOMIC DNA]</scope>
    <source>
        <strain evidence="1 2">DS2-A</strain>
    </source>
</reference>
<proteinExistence type="predicted"/>
<dbReference type="AlphaFoldDB" id="A0A4Z0L8M2"/>
<keyword evidence="2" id="KW-1185">Reference proteome</keyword>
<comment type="caution">
    <text evidence="1">The sequence shown here is derived from an EMBL/GenBank/DDBJ whole genome shotgun (WGS) entry which is preliminary data.</text>
</comment>
<sequence length="291" mass="31971">MKKTVYGIAFLALMGITFVSCEKESLVQNTEEKNVVAQNTNKALTFNYALGAETLNQELLRKKYDFNTALFTSGTSFNNHLYHGVGAYDDDLATLEKVGTTQSWVYYESGSLGSTAGPIKYGGNDIIMDEIELLDDDINKLFALRGGSIYKLTYNAGNFNATLLYTYPTTPTAPRRFTIAPLATGNSFIRLYTALSVASQFPNPPAMTALTYVDLDTASPLITAPTNTTTLIPGLGNLSSFTAKDYFNAPPMTSKYYVVVDKNIYDLNTPTTLVLVSSFANSVRDCSFYHY</sequence>
<dbReference type="Proteomes" id="UP000297407">
    <property type="component" value="Unassembled WGS sequence"/>
</dbReference>
<accession>A0A4Z0L8M2</accession>
<gene>
    <name evidence="1" type="ORF">E4635_11905</name>
</gene>
<protein>
    <submittedName>
        <fullName evidence="1">Uncharacterized protein</fullName>
    </submittedName>
</protein>
<evidence type="ECO:0000313" key="2">
    <source>
        <dbReference type="Proteomes" id="UP000297407"/>
    </source>
</evidence>
<name>A0A4Z0L8M2_9FLAO</name>
<dbReference type="RefSeq" id="WP_135526924.1">
    <property type="nucleotide sequence ID" value="NZ_SRLH01000006.1"/>
</dbReference>
<evidence type="ECO:0000313" key="1">
    <source>
        <dbReference type="EMBL" id="TGD57319.1"/>
    </source>
</evidence>
<dbReference type="OrthoDB" id="846150at2"/>